<dbReference type="InterPro" id="IPR032466">
    <property type="entry name" value="Metal_Hydrolase"/>
</dbReference>
<gene>
    <name evidence="2" type="ORF">ZMTM_25340</name>
</gene>
<evidence type="ECO:0000313" key="3">
    <source>
        <dbReference type="Proteomes" id="UP000826722"/>
    </source>
</evidence>
<dbReference type="InterPro" id="IPR006680">
    <property type="entry name" value="Amidohydro-rel"/>
</dbReference>
<dbReference type="AlphaFoldDB" id="A0A8D5JMW8"/>
<dbReference type="Gene3D" id="3.20.20.140">
    <property type="entry name" value="Metal-dependent hydrolases"/>
    <property type="match status" value="1"/>
</dbReference>
<sequence length="409" mass="45994">MKRRDFILGMGLLGASAAAWGGYQYWPKPGLMNPCLPGLPDEVRNHPLMQKVWQGLDSAQVWDCHVHLVGTGDSATSDSPWFNPNMDSYWHPILKLQKAFYMNGACADPDHIDQSTVARMVDLVAEMPAGFKTMLFAFDWFHDEAGKPQKPHSIFNIPNNYAARIAHAHPQYFEWVCSIHPYRADCVDALEEAKSKGARAIKWLPNGMGIDPLSEKCDRFYEAAAKLAIPIISHTGRESAVQGGNQDDGNPLRLRRALDHGVKVVLAHCASDGDDIDLDQGKNGERVKSFELFARMMDEPKYAELLRGEISALTLFNHAWAIKPILQRPDWHARLLNGSDYPLPGIMPLYSPPALAKQGLLEETAVPFLENLRGYNPLLFDLALKRLLRFEEQSFPASVFETRRFFNPD</sequence>
<proteinExistence type="predicted"/>
<organism evidence="2 3">
    <name type="scientific">Methyloradius palustris</name>
    <dbReference type="NCBI Taxonomy" id="2778876"/>
    <lineage>
        <taxon>Bacteria</taxon>
        <taxon>Pseudomonadati</taxon>
        <taxon>Pseudomonadota</taxon>
        <taxon>Betaproteobacteria</taxon>
        <taxon>Nitrosomonadales</taxon>
        <taxon>Methylophilaceae</taxon>
        <taxon>Methyloradius</taxon>
    </lineage>
</organism>
<dbReference type="KEGG" id="mpau:ZMTM_25340"/>
<dbReference type="EMBL" id="AP024110">
    <property type="protein sequence ID" value="BCM26275.1"/>
    <property type="molecule type" value="Genomic_DNA"/>
</dbReference>
<dbReference type="SUPFAM" id="SSF51556">
    <property type="entry name" value="Metallo-dependent hydrolases"/>
    <property type="match status" value="1"/>
</dbReference>
<accession>A0A8D5JMW8</accession>
<reference evidence="2" key="1">
    <citation type="journal article" date="2021" name="Arch. Microbiol.">
        <title>Methyloradius palustris gen. nov., sp. nov., a methanol-oxidizing bacterium isolated from snow.</title>
        <authorList>
            <person name="Miyadera T."/>
            <person name="Kojima H."/>
            <person name="Fukui M."/>
        </authorList>
    </citation>
    <scope>NUCLEOTIDE SEQUENCE</scope>
    <source>
        <strain evidence="2">Zm11</strain>
    </source>
</reference>
<dbReference type="Proteomes" id="UP000826722">
    <property type="component" value="Chromosome"/>
</dbReference>
<evidence type="ECO:0000259" key="1">
    <source>
        <dbReference type="Pfam" id="PF04909"/>
    </source>
</evidence>
<evidence type="ECO:0000313" key="2">
    <source>
        <dbReference type="EMBL" id="BCM26275.1"/>
    </source>
</evidence>
<dbReference type="RefSeq" id="WP_221764283.1">
    <property type="nucleotide sequence ID" value="NZ_AP024110.1"/>
</dbReference>
<feature type="domain" description="Amidohydrolase-related" evidence="1">
    <location>
        <begin position="63"/>
        <end position="343"/>
    </location>
</feature>
<dbReference type="Pfam" id="PF04909">
    <property type="entry name" value="Amidohydro_2"/>
    <property type="match status" value="1"/>
</dbReference>
<name>A0A8D5JMW8_9PROT</name>
<keyword evidence="3" id="KW-1185">Reference proteome</keyword>
<protein>
    <recommendedName>
        <fullName evidence="1">Amidohydrolase-related domain-containing protein</fullName>
    </recommendedName>
</protein>
<dbReference type="GO" id="GO:0016787">
    <property type="term" value="F:hydrolase activity"/>
    <property type="evidence" value="ECO:0007669"/>
    <property type="project" value="InterPro"/>
</dbReference>